<evidence type="ECO:0000313" key="5">
    <source>
        <dbReference type="Proteomes" id="UP000038010"/>
    </source>
</evidence>
<proteinExistence type="inferred from homology"/>
<dbReference type="InterPro" id="IPR000387">
    <property type="entry name" value="Tyr_Pase_dom"/>
</dbReference>
<evidence type="ECO:0000259" key="3">
    <source>
        <dbReference type="PROSITE" id="PS50056"/>
    </source>
</evidence>
<dbReference type="CDD" id="cd14498">
    <property type="entry name" value="DSP"/>
    <property type="match status" value="1"/>
</dbReference>
<keyword evidence="5" id="KW-1185">Reference proteome</keyword>
<dbReference type="InterPro" id="IPR052449">
    <property type="entry name" value="STYX-Interacting_Phosphatase"/>
</dbReference>
<dbReference type="STRING" id="1664694.A0A0N1HDQ3"/>
<dbReference type="SMART" id="SM00195">
    <property type="entry name" value="DSPc"/>
    <property type="match status" value="1"/>
</dbReference>
<comment type="caution">
    <text evidence="4">The sequence shown here is derived from an EMBL/GenBank/DDBJ whole genome shotgun (WGS) entry which is preliminary data.</text>
</comment>
<dbReference type="GO" id="GO:1990444">
    <property type="term" value="F:F-box domain binding"/>
    <property type="evidence" value="ECO:0007669"/>
    <property type="project" value="TreeGrafter"/>
</dbReference>
<sequence>MDASMSSEVVANATADVAPTYIPTMPYMDRNQQLSASARHQVPPADLVFTNGHPHIQIKPKSPPLYATDSYGNPAFIHKLASVDKLGHFRHRMLTWNYDERSKAQDIIPFIFLGPGFAARDAQFIDDNQISCMVAVRSAQMVRKKPSLLHPASMPTSSGRQIAILDIDSPWEFIRNVRPVIKMVVDHMEASCQGGIINGVQDISARILVYCENGNERSAVFVAALLMVLYGLESYTAIQLIQSRRFSIGLNESMKQMLSTFETILQAEMQVGAMGTVGMPLRLKRTMSTMEEEGDESMEDAPQTLDRPGTAPFMDVSD</sequence>
<dbReference type="PROSITE" id="PS50056">
    <property type="entry name" value="TYR_PHOSPHATASE_2"/>
    <property type="match status" value="1"/>
</dbReference>
<feature type="compositionally biased region" description="Acidic residues" evidence="2">
    <location>
        <begin position="290"/>
        <end position="299"/>
    </location>
</feature>
<dbReference type="RefSeq" id="XP_018003168.1">
    <property type="nucleotide sequence ID" value="XM_018147158.1"/>
</dbReference>
<dbReference type="GO" id="GO:0140096">
    <property type="term" value="F:catalytic activity, acting on a protein"/>
    <property type="evidence" value="ECO:0007669"/>
    <property type="project" value="UniProtKB-ARBA"/>
</dbReference>
<evidence type="ECO:0000256" key="1">
    <source>
        <dbReference type="ARBA" id="ARBA00009649"/>
    </source>
</evidence>
<dbReference type="Gene3D" id="3.90.190.10">
    <property type="entry name" value="Protein tyrosine phosphatase superfamily"/>
    <property type="match status" value="1"/>
</dbReference>
<feature type="region of interest" description="Disordered" evidence="2">
    <location>
        <begin position="289"/>
        <end position="318"/>
    </location>
</feature>
<evidence type="ECO:0000256" key="2">
    <source>
        <dbReference type="SAM" id="MobiDB-lite"/>
    </source>
</evidence>
<dbReference type="GO" id="GO:0062026">
    <property type="term" value="P:negative regulation of SCF-dependent proteasomal ubiquitin-dependent catabolic process"/>
    <property type="evidence" value="ECO:0007669"/>
    <property type="project" value="TreeGrafter"/>
</dbReference>
<dbReference type="GO" id="GO:0070372">
    <property type="term" value="P:regulation of ERK1 and ERK2 cascade"/>
    <property type="evidence" value="ECO:0007669"/>
    <property type="project" value="TreeGrafter"/>
</dbReference>
<dbReference type="InterPro" id="IPR000340">
    <property type="entry name" value="Dual-sp_phosphatase_cat-dom"/>
</dbReference>
<dbReference type="VEuPathDB" id="FungiDB:AB675_6837"/>
<dbReference type="InterPro" id="IPR029021">
    <property type="entry name" value="Prot-tyrosine_phosphatase-like"/>
</dbReference>
<dbReference type="Pfam" id="PF00782">
    <property type="entry name" value="DSPc"/>
    <property type="match status" value="1"/>
</dbReference>
<feature type="domain" description="Tyrosine specific protein phosphatases" evidence="3">
    <location>
        <begin position="171"/>
        <end position="256"/>
    </location>
</feature>
<dbReference type="InterPro" id="IPR020422">
    <property type="entry name" value="TYR_PHOSPHATASE_DUAL_dom"/>
</dbReference>
<dbReference type="OrthoDB" id="10252009at2759"/>
<organism evidence="4 5">
    <name type="scientific">Cyphellophora attinorum</name>
    <dbReference type="NCBI Taxonomy" id="1664694"/>
    <lineage>
        <taxon>Eukaryota</taxon>
        <taxon>Fungi</taxon>
        <taxon>Dikarya</taxon>
        <taxon>Ascomycota</taxon>
        <taxon>Pezizomycotina</taxon>
        <taxon>Eurotiomycetes</taxon>
        <taxon>Chaetothyriomycetidae</taxon>
        <taxon>Chaetothyriales</taxon>
        <taxon>Cyphellophoraceae</taxon>
        <taxon>Cyphellophora</taxon>
    </lineage>
</organism>
<dbReference type="AlphaFoldDB" id="A0A0N1HDQ3"/>
<comment type="similarity">
    <text evidence="1">Belongs to the protein-tyrosine phosphatase family. Non-receptor class subfamily.</text>
</comment>
<dbReference type="SUPFAM" id="SSF52799">
    <property type="entry name" value="(Phosphotyrosine protein) phosphatases II"/>
    <property type="match status" value="1"/>
</dbReference>
<dbReference type="Proteomes" id="UP000038010">
    <property type="component" value="Unassembled WGS sequence"/>
</dbReference>
<dbReference type="PANTHER" id="PTHR46588">
    <property type="entry name" value="SERINE/THREONINE/TYROSINE-INTERACTING PROTEIN"/>
    <property type="match status" value="1"/>
</dbReference>
<dbReference type="PANTHER" id="PTHR46588:SF1">
    <property type="entry name" value="SERINE_THREONINE_TYROSINE-INTERACTING PROTEIN"/>
    <property type="match status" value="1"/>
</dbReference>
<name>A0A0N1HDQ3_9EURO</name>
<gene>
    <name evidence="4" type="ORF">AB675_6837</name>
</gene>
<dbReference type="GO" id="GO:0005737">
    <property type="term" value="C:cytoplasm"/>
    <property type="evidence" value="ECO:0007669"/>
    <property type="project" value="TreeGrafter"/>
</dbReference>
<accession>A0A0N1HDQ3</accession>
<protein>
    <submittedName>
        <fullName evidence="4">Serine/threonine/tyrosine-interacting protein</fullName>
    </submittedName>
</protein>
<dbReference type="GO" id="GO:0005654">
    <property type="term" value="C:nucleoplasm"/>
    <property type="evidence" value="ECO:0007669"/>
    <property type="project" value="TreeGrafter"/>
</dbReference>
<dbReference type="EMBL" id="LFJN01000005">
    <property type="protein sequence ID" value="KPI43205.1"/>
    <property type="molecule type" value="Genomic_DNA"/>
</dbReference>
<dbReference type="GeneID" id="28739038"/>
<reference evidence="4 5" key="1">
    <citation type="submission" date="2015-06" db="EMBL/GenBank/DDBJ databases">
        <title>Draft genome of the ant-associated black yeast Phialophora attae CBS 131958.</title>
        <authorList>
            <person name="Moreno L.F."/>
            <person name="Stielow B.J."/>
            <person name="de Hoog S."/>
            <person name="Vicente V.A."/>
            <person name="Weiss V.A."/>
            <person name="de Vries M."/>
            <person name="Cruz L.M."/>
            <person name="Souza E.M."/>
        </authorList>
    </citation>
    <scope>NUCLEOTIDE SEQUENCE [LARGE SCALE GENOMIC DNA]</scope>
    <source>
        <strain evidence="4 5">CBS 131958</strain>
    </source>
</reference>
<evidence type="ECO:0000313" key="4">
    <source>
        <dbReference type="EMBL" id="KPI43205.1"/>
    </source>
</evidence>